<accession>A0ACC2JR86</accession>
<protein>
    <submittedName>
        <fullName evidence="1">Uncharacterized protein</fullName>
    </submittedName>
</protein>
<proteinExistence type="predicted"/>
<organism evidence="1 2">
    <name type="scientific">Lasiodiplodia mahajangana</name>
    <dbReference type="NCBI Taxonomy" id="1108764"/>
    <lineage>
        <taxon>Eukaryota</taxon>
        <taxon>Fungi</taxon>
        <taxon>Dikarya</taxon>
        <taxon>Ascomycota</taxon>
        <taxon>Pezizomycotina</taxon>
        <taxon>Dothideomycetes</taxon>
        <taxon>Dothideomycetes incertae sedis</taxon>
        <taxon>Botryosphaeriales</taxon>
        <taxon>Botryosphaeriaceae</taxon>
        <taxon>Lasiodiplodia</taxon>
    </lineage>
</organism>
<evidence type="ECO:0000313" key="2">
    <source>
        <dbReference type="Proteomes" id="UP001153332"/>
    </source>
</evidence>
<keyword evidence="2" id="KW-1185">Reference proteome</keyword>
<sequence length="383" mass="43002">MQAIQEQITLLANESDASRQQVMSSLQELLFSFETTEDTIHRYGHMNLQASVVQVGINLGLFKYLSDHDKPLTVDEISEKSGTDPQLMIRLLRFLAAAGAIHETGKYEYAANHVTHNLSDRAVEAGISHYFSTAAPPAQSLPAFLEQAGYRNPVTETRTAFNLAFNTDLNAYAWFGQNPAQLNHFNTYMALRRNPDSTWLSVYPVAAEAAAWPSEKPLYVNIGGGVGHQCAQFREKYPNLPGRIVLQDLPHSVEQALPTPGVENMAHNMLEPQPVVGAKFYYLRAVLHNHAPHTIRLVLENIKAAMSPESVLLIDEMVFPEKGVSFNTASIDITMLSVFASMERTEAQWRLVFEDVGLELVRTYTYYQRNYESVMDVRLPRAK</sequence>
<reference evidence="1" key="1">
    <citation type="submission" date="2022-12" db="EMBL/GenBank/DDBJ databases">
        <title>Genome Sequence of Lasiodiplodia mahajangana.</title>
        <authorList>
            <person name="Buettner E."/>
        </authorList>
    </citation>
    <scope>NUCLEOTIDE SEQUENCE</scope>
    <source>
        <strain evidence="1">VT137</strain>
    </source>
</reference>
<name>A0ACC2JR86_9PEZI</name>
<dbReference type="EMBL" id="JAPUUL010000601">
    <property type="protein sequence ID" value="KAJ8130024.1"/>
    <property type="molecule type" value="Genomic_DNA"/>
</dbReference>
<comment type="caution">
    <text evidence="1">The sequence shown here is derived from an EMBL/GenBank/DDBJ whole genome shotgun (WGS) entry which is preliminary data.</text>
</comment>
<dbReference type="Proteomes" id="UP001153332">
    <property type="component" value="Unassembled WGS sequence"/>
</dbReference>
<gene>
    <name evidence="1" type="ORF">O1611_g3603</name>
</gene>
<evidence type="ECO:0000313" key="1">
    <source>
        <dbReference type="EMBL" id="KAJ8130024.1"/>
    </source>
</evidence>